<feature type="region of interest" description="Disordered" evidence="2">
    <location>
        <begin position="1010"/>
        <end position="1073"/>
    </location>
</feature>
<dbReference type="PANTHER" id="PTHR38788:SF3">
    <property type="entry name" value="CLR5 DOMAIN-CONTAINING PROTEIN"/>
    <property type="match status" value="1"/>
</dbReference>
<feature type="region of interest" description="Disordered" evidence="2">
    <location>
        <begin position="624"/>
        <end position="673"/>
    </location>
</feature>
<feature type="compositionally biased region" description="Pro residues" evidence="2">
    <location>
        <begin position="642"/>
        <end position="652"/>
    </location>
</feature>
<dbReference type="AlphaFoldDB" id="A0AAN6NVI6"/>
<dbReference type="EMBL" id="MU859119">
    <property type="protein sequence ID" value="KAK3952666.1"/>
    <property type="molecule type" value="Genomic_DNA"/>
</dbReference>
<evidence type="ECO:0000313" key="4">
    <source>
        <dbReference type="EMBL" id="KAK3952666.1"/>
    </source>
</evidence>
<sequence length="1073" mass="114720">MGASQVISPSTAHQFSFNQPLSPESVSGHSSDFDSSSGSDDRSSSHSPISAASHHSQNHHNVAYPTTEKEQQQQGQPVTRSPTNNTLPERPLVPTCPADWEAKKDIIYDLYMNKNFILNDVVEIMLSTHRFKATARMYKGQFAKWRWAKYNKSGNINATKPTKSRSMRRKGVTSSSGSGSSHSSNGHVSKPGGCHHQAANFISQPAQMIRLYFQSEESYLVESTLLAYASYIARWADPERQTPWKTDVPRRRLYIANNDGIDAADSDSATMCSNSILQNIALAIRHLRCNSPQGTAKGGALLRHAFLQIEEAITLADEGDIQAIWDCCLAVPQLLILHNNASSSSTTTKPHPSSSQHYHHHVQSPPDDILPIYTRFLHHLTTLKYASSTSTSHSQSPGSGWTSYPHSTSTSTSHMHPLHQISSSLHHLVTTSDFVSLHFFITRAWKLWINTCRQLRGETDHVTIHLKRGYVILMDPEHAIVKNLVSDFGGLVRREMERWGEAKTTERILELEGLLGRMYLPLFDAGVNFGGGMGGGTAGGGMGGGMGQGGGGGGRNGNGNGRTRAGDRARGMLGGLIERLEDKYRVGGGGSGMIAHGVGSMGSMGTSVQRIGTISACGNTIPITSTSAAARPPHHDLVTQGPAPPPPPPAPAPGHGQGHGQPQGLPLGSPAPPPIPMQNWEYLDRYLFFSAHHFLASIADYEGDVSTAAALRRKILVMNGGGLPPGTGTVLSLSSNNNNQHQLPFGSLSSNNQHQLPFGMGFSGMGIDLGGSMGSLAAMGGAVVGTGMGIMGAGTTTRGRDQFWVQTTRKVEAYLRGVGNWEEAEEFRGALRERERELEVERERVRNMQQQVTVARSESGSGSGSGVLQVGMLTATRGAGLEGHGGRSMSVPSVPCPSTFAVRNSLGGLGGTITPRSYYGPFDDLNLHPGSGASFSRLLPPIPIPIPIPRSVPIQIQQDMDMHDDGNANMEFVHMVHDSPSASTSDVDGFDDFPTHQFHVERAAALDLDLDLSSTPNPNGGAGAGGSSGNSSGAGGGGGSGSNLHHDGNGTGNGNGNRHEEDRWGRWREVMAL</sequence>
<evidence type="ECO:0000256" key="1">
    <source>
        <dbReference type="SAM" id="Coils"/>
    </source>
</evidence>
<feature type="compositionally biased region" description="Gly residues" evidence="2">
    <location>
        <begin position="1020"/>
        <end position="1041"/>
    </location>
</feature>
<feature type="compositionally biased region" description="Gly residues" evidence="2">
    <location>
        <begin position="546"/>
        <end position="560"/>
    </location>
</feature>
<reference evidence="4" key="1">
    <citation type="journal article" date="2023" name="Mol. Phylogenet. Evol.">
        <title>Genome-scale phylogeny and comparative genomics of the fungal order Sordariales.</title>
        <authorList>
            <person name="Hensen N."/>
            <person name="Bonometti L."/>
            <person name="Westerberg I."/>
            <person name="Brannstrom I.O."/>
            <person name="Guillou S."/>
            <person name="Cros-Aarteil S."/>
            <person name="Calhoun S."/>
            <person name="Haridas S."/>
            <person name="Kuo A."/>
            <person name="Mondo S."/>
            <person name="Pangilinan J."/>
            <person name="Riley R."/>
            <person name="LaButti K."/>
            <person name="Andreopoulos B."/>
            <person name="Lipzen A."/>
            <person name="Chen C."/>
            <person name="Yan M."/>
            <person name="Daum C."/>
            <person name="Ng V."/>
            <person name="Clum A."/>
            <person name="Steindorff A."/>
            <person name="Ohm R.A."/>
            <person name="Martin F."/>
            <person name="Silar P."/>
            <person name="Natvig D.O."/>
            <person name="Lalanne C."/>
            <person name="Gautier V."/>
            <person name="Ament-Velasquez S.L."/>
            <person name="Kruys A."/>
            <person name="Hutchinson M.I."/>
            <person name="Powell A.J."/>
            <person name="Barry K."/>
            <person name="Miller A.N."/>
            <person name="Grigoriev I.V."/>
            <person name="Debuchy R."/>
            <person name="Gladieux P."/>
            <person name="Hiltunen Thoren M."/>
            <person name="Johannesson H."/>
        </authorList>
    </citation>
    <scope>NUCLEOTIDE SEQUENCE</scope>
    <source>
        <strain evidence="4">CBS 626.80</strain>
    </source>
</reference>
<dbReference type="Pfam" id="PF14420">
    <property type="entry name" value="Clr5"/>
    <property type="match status" value="1"/>
</dbReference>
<name>A0AAN6NVI6_9PEZI</name>
<keyword evidence="5" id="KW-1185">Reference proteome</keyword>
<feature type="domain" description="Clr5" evidence="3">
    <location>
        <begin position="97"/>
        <end position="149"/>
    </location>
</feature>
<feature type="compositionally biased region" description="Low complexity" evidence="2">
    <location>
        <begin position="342"/>
        <end position="356"/>
    </location>
</feature>
<dbReference type="Proteomes" id="UP001303222">
    <property type="component" value="Unassembled WGS sequence"/>
</dbReference>
<protein>
    <recommendedName>
        <fullName evidence="3">Clr5 domain-containing protein</fullName>
    </recommendedName>
</protein>
<feature type="coiled-coil region" evidence="1">
    <location>
        <begin position="824"/>
        <end position="858"/>
    </location>
</feature>
<feature type="compositionally biased region" description="Polar residues" evidence="2">
    <location>
        <begin position="72"/>
        <end position="87"/>
    </location>
</feature>
<dbReference type="PANTHER" id="PTHR38788">
    <property type="entry name" value="CLR5 DOMAIN-CONTAINING PROTEIN"/>
    <property type="match status" value="1"/>
</dbReference>
<feature type="region of interest" description="Disordered" evidence="2">
    <location>
        <begin position="156"/>
        <end position="190"/>
    </location>
</feature>
<reference evidence="4" key="2">
    <citation type="submission" date="2023-06" db="EMBL/GenBank/DDBJ databases">
        <authorList>
            <consortium name="Lawrence Berkeley National Laboratory"/>
            <person name="Mondo S.J."/>
            <person name="Hensen N."/>
            <person name="Bonometti L."/>
            <person name="Westerberg I."/>
            <person name="Brannstrom I.O."/>
            <person name="Guillou S."/>
            <person name="Cros-Aarteil S."/>
            <person name="Calhoun S."/>
            <person name="Haridas S."/>
            <person name="Kuo A."/>
            <person name="Pangilinan J."/>
            <person name="Riley R."/>
            <person name="Labutti K."/>
            <person name="Andreopoulos B."/>
            <person name="Lipzen A."/>
            <person name="Chen C."/>
            <person name="Yanf M."/>
            <person name="Daum C."/>
            <person name="Ng V."/>
            <person name="Clum A."/>
            <person name="Steindorff A."/>
            <person name="Ohm R."/>
            <person name="Martin F."/>
            <person name="Silar P."/>
            <person name="Natvig D."/>
            <person name="Lalanne C."/>
            <person name="Gautier V."/>
            <person name="Ament-Velasquez S.L."/>
            <person name="Kruys A."/>
            <person name="Hutchinson M.I."/>
            <person name="Powell A.J."/>
            <person name="Barry K."/>
            <person name="Miller A.N."/>
            <person name="Grigoriev I.V."/>
            <person name="Debuchy R."/>
            <person name="Gladieux P."/>
            <person name="Thoren M.H."/>
            <person name="Johannesson H."/>
        </authorList>
    </citation>
    <scope>NUCLEOTIDE SEQUENCE</scope>
    <source>
        <strain evidence="4">CBS 626.80</strain>
    </source>
</reference>
<feature type="region of interest" description="Disordered" evidence="2">
    <location>
        <begin position="342"/>
        <end position="363"/>
    </location>
</feature>
<accession>A0AAN6NVI6</accession>
<feature type="compositionally biased region" description="Polar residues" evidence="2">
    <location>
        <begin position="1"/>
        <end position="24"/>
    </location>
</feature>
<feature type="region of interest" description="Disordered" evidence="2">
    <location>
        <begin position="388"/>
        <end position="415"/>
    </location>
</feature>
<evidence type="ECO:0000259" key="3">
    <source>
        <dbReference type="Pfam" id="PF14420"/>
    </source>
</evidence>
<keyword evidence="1" id="KW-0175">Coiled coil</keyword>
<feature type="compositionally biased region" description="Low complexity" evidence="2">
    <location>
        <begin position="25"/>
        <end position="38"/>
    </location>
</feature>
<organism evidence="4 5">
    <name type="scientific">Pseudoneurospora amorphoporcata</name>
    <dbReference type="NCBI Taxonomy" id="241081"/>
    <lineage>
        <taxon>Eukaryota</taxon>
        <taxon>Fungi</taxon>
        <taxon>Dikarya</taxon>
        <taxon>Ascomycota</taxon>
        <taxon>Pezizomycotina</taxon>
        <taxon>Sordariomycetes</taxon>
        <taxon>Sordariomycetidae</taxon>
        <taxon>Sordariales</taxon>
        <taxon>Sordariaceae</taxon>
        <taxon>Pseudoneurospora</taxon>
    </lineage>
</organism>
<feature type="region of interest" description="Disordered" evidence="2">
    <location>
        <begin position="1"/>
        <end position="96"/>
    </location>
</feature>
<feature type="compositionally biased region" description="Low complexity" evidence="2">
    <location>
        <begin position="172"/>
        <end position="189"/>
    </location>
</feature>
<evidence type="ECO:0000313" key="5">
    <source>
        <dbReference type="Proteomes" id="UP001303222"/>
    </source>
</evidence>
<proteinExistence type="predicted"/>
<gene>
    <name evidence="4" type="ORF">QBC32DRAFT_389557</name>
</gene>
<comment type="caution">
    <text evidence="4">The sequence shown here is derived from an EMBL/GenBank/DDBJ whole genome shotgun (WGS) entry which is preliminary data.</text>
</comment>
<feature type="region of interest" description="Disordered" evidence="2">
    <location>
        <begin position="546"/>
        <end position="566"/>
    </location>
</feature>
<dbReference type="InterPro" id="IPR025676">
    <property type="entry name" value="Clr5_dom"/>
</dbReference>
<feature type="compositionally biased region" description="Basic residues" evidence="2">
    <location>
        <begin position="162"/>
        <end position="171"/>
    </location>
</feature>
<evidence type="ECO:0000256" key="2">
    <source>
        <dbReference type="SAM" id="MobiDB-lite"/>
    </source>
</evidence>
<feature type="compositionally biased region" description="Low complexity" evidence="2">
    <location>
        <begin position="45"/>
        <end position="61"/>
    </location>
</feature>
<feature type="compositionally biased region" description="Basic and acidic residues" evidence="2">
    <location>
        <begin position="1057"/>
        <end position="1073"/>
    </location>
</feature>